<evidence type="ECO:0000313" key="1">
    <source>
        <dbReference type="EMBL" id="KAA6339356.1"/>
    </source>
</evidence>
<accession>A0A5J4RZK0</accession>
<protein>
    <submittedName>
        <fullName evidence="1">Uncharacterized protein</fullName>
    </submittedName>
</protein>
<sequence length="46" mass="5195">MDFTGCIVLKTLNPKGKRHRGVKSALFFLFTGVNDIHEGGKQRFTE</sequence>
<organism evidence="1">
    <name type="scientific">termite gut metagenome</name>
    <dbReference type="NCBI Taxonomy" id="433724"/>
    <lineage>
        <taxon>unclassified sequences</taxon>
        <taxon>metagenomes</taxon>
        <taxon>organismal metagenomes</taxon>
    </lineage>
</organism>
<reference evidence="1" key="1">
    <citation type="submission" date="2019-03" db="EMBL/GenBank/DDBJ databases">
        <title>Single cell metagenomics reveals metabolic interactions within the superorganism composed of flagellate Streblomastix strix and complex community of Bacteroidetes bacteria on its surface.</title>
        <authorList>
            <person name="Treitli S.C."/>
            <person name="Kolisko M."/>
            <person name="Husnik F."/>
            <person name="Keeling P."/>
            <person name="Hampl V."/>
        </authorList>
    </citation>
    <scope>NUCLEOTIDE SEQUENCE</scope>
    <source>
        <strain evidence="1">STM</strain>
    </source>
</reference>
<dbReference type="AlphaFoldDB" id="A0A5J4RZK0"/>
<gene>
    <name evidence="1" type="ORF">EZS27_012716</name>
</gene>
<proteinExistence type="predicted"/>
<name>A0A5J4RZK0_9ZZZZ</name>
<comment type="caution">
    <text evidence="1">The sequence shown here is derived from an EMBL/GenBank/DDBJ whole genome shotgun (WGS) entry which is preliminary data.</text>
</comment>
<dbReference type="EMBL" id="SNRY01000543">
    <property type="protein sequence ID" value="KAA6339356.1"/>
    <property type="molecule type" value="Genomic_DNA"/>
</dbReference>